<evidence type="ECO:0000313" key="2">
    <source>
        <dbReference type="EMBL" id="GII93432.1"/>
    </source>
</evidence>
<protein>
    <submittedName>
        <fullName evidence="2">Uncharacterized protein</fullName>
    </submittedName>
</protein>
<keyword evidence="1" id="KW-0472">Membrane</keyword>
<reference evidence="2" key="1">
    <citation type="submission" date="2021-01" db="EMBL/GenBank/DDBJ databases">
        <title>Whole genome shotgun sequence of Sinosporangium siamense NBRC 109515.</title>
        <authorList>
            <person name="Komaki H."/>
            <person name="Tamura T."/>
        </authorList>
    </citation>
    <scope>NUCLEOTIDE SEQUENCE</scope>
    <source>
        <strain evidence="2">NBRC 109515</strain>
    </source>
</reference>
<name>A0A919RHH7_9ACTN</name>
<dbReference type="EMBL" id="BOOW01000022">
    <property type="protein sequence ID" value="GII93432.1"/>
    <property type="molecule type" value="Genomic_DNA"/>
</dbReference>
<gene>
    <name evidence="2" type="ORF">Ssi02_36630</name>
</gene>
<organism evidence="2 3">
    <name type="scientific">Sinosporangium siamense</name>
    <dbReference type="NCBI Taxonomy" id="1367973"/>
    <lineage>
        <taxon>Bacteria</taxon>
        <taxon>Bacillati</taxon>
        <taxon>Actinomycetota</taxon>
        <taxon>Actinomycetes</taxon>
        <taxon>Streptosporangiales</taxon>
        <taxon>Streptosporangiaceae</taxon>
        <taxon>Sinosporangium</taxon>
    </lineage>
</organism>
<proteinExistence type="predicted"/>
<dbReference type="RefSeq" id="WP_204026865.1">
    <property type="nucleotide sequence ID" value="NZ_BOOW01000022.1"/>
</dbReference>
<keyword evidence="1" id="KW-1133">Transmembrane helix</keyword>
<keyword evidence="3" id="KW-1185">Reference proteome</keyword>
<evidence type="ECO:0000313" key="3">
    <source>
        <dbReference type="Proteomes" id="UP000606172"/>
    </source>
</evidence>
<feature type="transmembrane region" description="Helical" evidence="1">
    <location>
        <begin position="20"/>
        <end position="43"/>
    </location>
</feature>
<evidence type="ECO:0000256" key="1">
    <source>
        <dbReference type="SAM" id="Phobius"/>
    </source>
</evidence>
<dbReference type="Proteomes" id="UP000606172">
    <property type="component" value="Unassembled WGS sequence"/>
</dbReference>
<accession>A0A919RHH7</accession>
<keyword evidence="1" id="KW-0812">Transmembrane</keyword>
<dbReference type="AlphaFoldDB" id="A0A919RHH7"/>
<sequence length="171" mass="19786">MAISYYLWLPMFRVIWLFNWLVIGVLWIWAVLWTFTAVISYLSLKLHGRAWCTLVAAVVIGATVWTTDWETVYIDSQISWHRDELAALVAAHKRGETLTAPWWMDYLSIDGEIRRQGAILYLPVYEDWRAEIGLGIAHLPMRPNSKTTVQTASGDLGQPVRHIGDGWWWVE</sequence>
<comment type="caution">
    <text evidence="2">The sequence shown here is derived from an EMBL/GenBank/DDBJ whole genome shotgun (WGS) entry which is preliminary data.</text>
</comment>